<accession>A0A1S5Y342</accession>
<reference evidence="1" key="1">
    <citation type="journal article" date="2017" name="MBio">
        <title>Viruses in the Oceanic Basement.</title>
        <authorList>
            <person name="Nigro O.D."/>
            <person name="Jungbluth S.P."/>
            <person name="Steward G.F."/>
            <person name="Rappe M.S."/>
        </authorList>
    </citation>
    <scope>NUCLEOTIDE SEQUENCE</scope>
    <source>
        <strain evidence="1">JdFR1000234</strain>
    </source>
</reference>
<dbReference type="EMBL" id="KY229235">
    <property type="protein sequence ID" value="AQQ75535.1"/>
    <property type="molecule type" value="Genomic_DNA"/>
</dbReference>
<proteinExistence type="predicted"/>
<organism evidence="1">
    <name type="scientific">uncultured archaeal virus</name>
    <dbReference type="NCBI Taxonomy" id="1960247"/>
    <lineage>
        <taxon>Viruses</taxon>
        <taxon>environmental samples</taxon>
    </lineage>
</organism>
<evidence type="ECO:0000313" key="1">
    <source>
        <dbReference type="EMBL" id="AQQ75535.1"/>
    </source>
</evidence>
<protein>
    <submittedName>
        <fullName evidence="1">Uncharacterized protein</fullName>
    </submittedName>
</protein>
<gene>
    <name evidence="1" type="ORF">JDFR1000234_60</name>
</gene>
<name>A0A1S5Y342_9VIRU</name>
<sequence>MGNIIFTRTRDNQTYTVSKIQELGVDFNMEVEPISIPDENEPQVVVVGGCIIPMTIQYIRKELTISDLKTEVQTLRDFFATGYFGEEYKIEIEDWGWTEAEGKELYGSIQTLSIRQSAGVPYMLRITIRFHIGTVI</sequence>